<dbReference type="EMBL" id="CP048838">
    <property type="protein sequence ID" value="QJA01230.1"/>
    <property type="molecule type" value="Genomic_DNA"/>
</dbReference>
<dbReference type="PANTHER" id="PTHR43158">
    <property type="entry name" value="SKFA PEPTIDE EXPORT ATP-BINDING PROTEIN SKFE"/>
    <property type="match status" value="1"/>
</dbReference>
<gene>
    <name evidence="4" type="ORF">CIAN88_03205</name>
    <name evidence="5" type="ORF">G4D54_01765</name>
</gene>
<dbReference type="Proteomes" id="UP000030008">
    <property type="component" value="Unassembled WGS sequence"/>
</dbReference>
<dbReference type="Gene3D" id="3.40.50.300">
    <property type="entry name" value="P-loop containing nucleotide triphosphate hydrolases"/>
    <property type="match status" value="1"/>
</dbReference>
<dbReference type="InterPro" id="IPR003593">
    <property type="entry name" value="AAA+_ATPase"/>
</dbReference>
<dbReference type="AlphaFoldDB" id="A0A099I9F6"/>
<reference evidence="4 6" key="1">
    <citation type="submission" date="2014-08" db="EMBL/GenBank/DDBJ databases">
        <title>Clostridium innocuum, an unnegligible vancomycin-resistant pathogen causing extra-intestinal infections.</title>
        <authorList>
            <person name="Feng Y."/>
            <person name="Chiu C.-H."/>
        </authorList>
    </citation>
    <scope>NUCLEOTIDE SEQUENCE [LARGE SCALE GENOMIC DNA]</scope>
    <source>
        <strain evidence="4 6">AN88</strain>
    </source>
</reference>
<accession>A0A099I9F6</accession>
<dbReference type="GeneID" id="61924224"/>
<dbReference type="PANTHER" id="PTHR43158:SF10">
    <property type="entry name" value="ABC TRANSPORTER ATP-BINDING PROTEIN YTRB"/>
    <property type="match status" value="1"/>
</dbReference>
<dbReference type="Pfam" id="PF00005">
    <property type="entry name" value="ABC_tran"/>
    <property type="match status" value="1"/>
</dbReference>
<evidence type="ECO:0000313" key="5">
    <source>
        <dbReference type="EMBL" id="QJA01230.1"/>
    </source>
</evidence>
<evidence type="ECO:0000256" key="2">
    <source>
        <dbReference type="ARBA" id="ARBA00022840"/>
    </source>
</evidence>
<evidence type="ECO:0000313" key="6">
    <source>
        <dbReference type="Proteomes" id="UP000030008"/>
    </source>
</evidence>
<dbReference type="CDD" id="cd03230">
    <property type="entry name" value="ABC_DR_subfamily_A"/>
    <property type="match status" value="1"/>
</dbReference>
<name>A0A099I9F6_CLOIN</name>
<dbReference type="PROSITE" id="PS50893">
    <property type="entry name" value="ABC_TRANSPORTER_2"/>
    <property type="match status" value="1"/>
</dbReference>
<evidence type="ECO:0000313" key="7">
    <source>
        <dbReference type="Proteomes" id="UP000503330"/>
    </source>
</evidence>
<dbReference type="RefSeq" id="WP_002607016.1">
    <property type="nucleotide sequence ID" value="NZ_BAAACC010000012.1"/>
</dbReference>
<reference evidence="5 7" key="2">
    <citation type="submission" date="2020-02" db="EMBL/GenBank/DDBJ databases">
        <authorList>
            <person name="Kociolek L.K."/>
            <person name="Ozer E.A."/>
        </authorList>
    </citation>
    <scope>NUCLEOTIDE SEQUENCE [LARGE SCALE GENOMIC DNA]</scope>
    <source>
        <strain evidence="5 7">ATCC 14501</strain>
    </source>
</reference>
<sequence>MLKIRSLTKKFKEKTVLMDVNLDIHSGSVFGLIGPNGSGKSTLLKIMAGIMKPDLGCICIDDERVFDNPKVKRDILLISDDPFYFFNATLKDMKEFYRVWYPNLNDEIYEKYRAIFKLDENKTLKNFSKGMKRQSFIVLALAISPKYLFLDEAFDGLDPVMRLTFKRAISKMIEEKEMTVIISSHNLRELEDICDTFGILEDNTIRTAGYVDETKENIHKIQLAFKEEKREDDFKALDLLSMHVQSRVVNLVVKGDIEKIKNYLNTMDPLMMEVLNVNLEEVFIYEMEKKGYGVYDE</sequence>
<dbReference type="Proteomes" id="UP000503330">
    <property type="component" value="Chromosome"/>
</dbReference>
<keyword evidence="1" id="KW-0547">Nucleotide-binding</keyword>
<dbReference type="EMBL" id="JQIF01000014">
    <property type="protein sequence ID" value="KGJ54644.1"/>
    <property type="molecule type" value="Genomic_DNA"/>
</dbReference>
<dbReference type="InterPro" id="IPR027417">
    <property type="entry name" value="P-loop_NTPase"/>
</dbReference>
<protein>
    <submittedName>
        <fullName evidence="4">ABC transporter ATP-binding protein</fullName>
    </submittedName>
</protein>
<feature type="domain" description="ABC transporter" evidence="3">
    <location>
        <begin position="2"/>
        <end position="227"/>
    </location>
</feature>
<dbReference type="SMART" id="SM00382">
    <property type="entry name" value="AAA"/>
    <property type="match status" value="1"/>
</dbReference>
<evidence type="ECO:0000259" key="3">
    <source>
        <dbReference type="PROSITE" id="PS50893"/>
    </source>
</evidence>
<dbReference type="SUPFAM" id="SSF52540">
    <property type="entry name" value="P-loop containing nucleoside triphosphate hydrolases"/>
    <property type="match status" value="1"/>
</dbReference>
<keyword evidence="2 4" id="KW-0067">ATP-binding</keyword>
<organism evidence="4 6">
    <name type="scientific">Clostridium innocuum</name>
    <dbReference type="NCBI Taxonomy" id="1522"/>
    <lineage>
        <taxon>Bacteria</taxon>
        <taxon>Bacillati</taxon>
        <taxon>Bacillota</taxon>
        <taxon>Clostridia</taxon>
        <taxon>Eubacteriales</taxon>
        <taxon>Clostridiaceae</taxon>
        <taxon>Clostridium</taxon>
    </lineage>
</organism>
<dbReference type="GO" id="GO:0016887">
    <property type="term" value="F:ATP hydrolysis activity"/>
    <property type="evidence" value="ECO:0007669"/>
    <property type="project" value="InterPro"/>
</dbReference>
<evidence type="ECO:0000313" key="4">
    <source>
        <dbReference type="EMBL" id="KGJ54644.1"/>
    </source>
</evidence>
<dbReference type="GO" id="GO:0005524">
    <property type="term" value="F:ATP binding"/>
    <property type="evidence" value="ECO:0007669"/>
    <property type="project" value="UniProtKB-KW"/>
</dbReference>
<evidence type="ECO:0000256" key="1">
    <source>
        <dbReference type="ARBA" id="ARBA00022741"/>
    </source>
</evidence>
<dbReference type="InterPro" id="IPR003439">
    <property type="entry name" value="ABC_transporter-like_ATP-bd"/>
</dbReference>
<proteinExistence type="predicted"/>